<dbReference type="SUPFAM" id="SSF50729">
    <property type="entry name" value="PH domain-like"/>
    <property type="match status" value="1"/>
</dbReference>
<organism evidence="2">
    <name type="scientific">Medioppia subpectinata</name>
    <dbReference type="NCBI Taxonomy" id="1979941"/>
    <lineage>
        <taxon>Eukaryota</taxon>
        <taxon>Metazoa</taxon>
        <taxon>Ecdysozoa</taxon>
        <taxon>Arthropoda</taxon>
        <taxon>Chelicerata</taxon>
        <taxon>Arachnida</taxon>
        <taxon>Acari</taxon>
        <taxon>Acariformes</taxon>
        <taxon>Sarcoptiformes</taxon>
        <taxon>Oribatida</taxon>
        <taxon>Brachypylina</taxon>
        <taxon>Oppioidea</taxon>
        <taxon>Oppiidae</taxon>
        <taxon>Medioppia</taxon>
    </lineage>
</organism>
<evidence type="ECO:0000256" key="1">
    <source>
        <dbReference type="ARBA" id="ARBA00022737"/>
    </source>
</evidence>
<dbReference type="OrthoDB" id="6126662at2759"/>
<dbReference type="GO" id="GO:0005886">
    <property type="term" value="C:plasma membrane"/>
    <property type="evidence" value="ECO:0007669"/>
    <property type="project" value="TreeGrafter"/>
</dbReference>
<dbReference type="PANTHER" id="PTHR12345:SF11">
    <property type="entry name" value="FI13065P"/>
    <property type="match status" value="1"/>
</dbReference>
<dbReference type="AlphaFoldDB" id="A0A7R9KF12"/>
<dbReference type="Proteomes" id="UP000759131">
    <property type="component" value="Unassembled WGS sequence"/>
</dbReference>
<reference evidence="2" key="1">
    <citation type="submission" date="2020-11" db="EMBL/GenBank/DDBJ databases">
        <authorList>
            <person name="Tran Van P."/>
        </authorList>
    </citation>
    <scope>NUCLEOTIDE SEQUENCE</scope>
</reference>
<dbReference type="InterPro" id="IPR051230">
    <property type="entry name" value="APP-Binding"/>
</dbReference>
<dbReference type="GO" id="GO:0005737">
    <property type="term" value="C:cytoplasm"/>
    <property type="evidence" value="ECO:0007669"/>
    <property type="project" value="TreeGrafter"/>
</dbReference>
<evidence type="ECO:0000313" key="2">
    <source>
        <dbReference type="EMBL" id="CAD7621673.1"/>
    </source>
</evidence>
<keyword evidence="1" id="KW-0677">Repeat</keyword>
<keyword evidence="3" id="KW-1185">Reference proteome</keyword>
<proteinExistence type="predicted"/>
<sequence>MSARTSSPDAPIAPIATTSAPNNGLLRLNSLTANTNTTNNNNNENNNEFVRDVQKAGWLRYLPFAERPSTSAGVEEHRFWVVFAVHNECRPYLEFYQKRQITGTHINAHPNETQCPPVSTHSLHRCQHIAPAITCGDKPFNEFAVTLDTYIIRLVADSQHAMCDWIDSLRAKLRLLNVLPAPDNLYMREPQPLPRQNSIRSNHFRPLPPIPSQQLSTNSTLTPVAPVGPGTSASHNTVANNYLHTALPLTPGPLAPISTPSSSVATPPPLTAQARAASPTEIYEAIFDERQPASLPPPLPPVPPLPHRTLRTTSINDGSSPSTPLTIASLEPLNSHVPSEEGPPPYESIAAVSSTPISLRESQVLRLRKEIAHPSGVRLTVRKKDCYHSIALVDLSDAVWIAGWRQKEFPVLHNTFHIGDQLLSINGDPVCSASQAYKLIKQNALLLEIIVRRVPNARVFCIKRRQEGQELGIVRDGGRAEIVAVIRSGLADKAGLNARAVYGDQECNWSLTEINNRPLNMFFKGQEIEDRLSAVGKEISILVQPFVFVKYITKQLKQLRNFKDYIVQ</sequence>
<evidence type="ECO:0008006" key="4">
    <source>
        <dbReference type="Google" id="ProtNLM"/>
    </source>
</evidence>
<dbReference type="EMBL" id="CAJPIZ010000710">
    <property type="protein sequence ID" value="CAG2102103.1"/>
    <property type="molecule type" value="Genomic_DNA"/>
</dbReference>
<gene>
    <name evidence="2" type="ORF">OSB1V03_LOCUS2144</name>
</gene>
<protein>
    <recommendedName>
        <fullName evidence="4">PH domain-containing protein</fullName>
    </recommendedName>
</protein>
<dbReference type="EMBL" id="OC855285">
    <property type="protein sequence ID" value="CAD7621673.1"/>
    <property type="molecule type" value="Genomic_DNA"/>
</dbReference>
<evidence type="ECO:0000313" key="3">
    <source>
        <dbReference type="Proteomes" id="UP000759131"/>
    </source>
</evidence>
<accession>A0A7R9KF12</accession>
<name>A0A7R9KF12_9ACAR</name>
<dbReference type="PANTHER" id="PTHR12345">
    <property type="entry name" value="SYNTENIN RELATED"/>
    <property type="match status" value="1"/>
</dbReference>